<comment type="caution">
    <text evidence="1">The sequence shown here is derived from an EMBL/GenBank/DDBJ whole genome shotgun (WGS) entry which is preliminary data.</text>
</comment>
<name>A0ABW6T4W4_9ACTN</name>
<evidence type="ECO:0000313" key="2">
    <source>
        <dbReference type="Proteomes" id="UP001602013"/>
    </source>
</evidence>
<keyword evidence="2" id="KW-1185">Reference proteome</keyword>
<dbReference type="Proteomes" id="UP001602013">
    <property type="component" value="Unassembled WGS sequence"/>
</dbReference>
<reference evidence="1 2" key="1">
    <citation type="submission" date="2024-10" db="EMBL/GenBank/DDBJ databases">
        <title>The Natural Products Discovery Center: Release of the First 8490 Sequenced Strains for Exploring Actinobacteria Biosynthetic Diversity.</title>
        <authorList>
            <person name="Kalkreuter E."/>
            <person name="Kautsar S.A."/>
            <person name="Yang D."/>
            <person name="Bader C.D."/>
            <person name="Teijaro C.N."/>
            <person name="Fluegel L."/>
            <person name="Davis C.M."/>
            <person name="Simpson J.R."/>
            <person name="Lauterbach L."/>
            <person name="Steele A.D."/>
            <person name="Gui C."/>
            <person name="Meng S."/>
            <person name="Li G."/>
            <person name="Viehrig K."/>
            <person name="Ye F."/>
            <person name="Su P."/>
            <person name="Kiefer A.F."/>
            <person name="Nichols A."/>
            <person name="Cepeda A.J."/>
            <person name="Yan W."/>
            <person name="Fan B."/>
            <person name="Jiang Y."/>
            <person name="Adhikari A."/>
            <person name="Zheng C.-J."/>
            <person name="Schuster L."/>
            <person name="Cowan T.M."/>
            <person name="Smanski M.J."/>
            <person name="Chevrette M.G."/>
            <person name="De Carvalho L.P.S."/>
            <person name="Shen B."/>
        </authorList>
    </citation>
    <scope>NUCLEOTIDE SEQUENCE [LARGE SCALE GENOMIC DNA]</scope>
    <source>
        <strain evidence="1 2">NPDC002173</strain>
    </source>
</reference>
<dbReference type="RefSeq" id="WP_387418507.1">
    <property type="nucleotide sequence ID" value="NZ_JBIASD010000105.1"/>
</dbReference>
<accession>A0ABW6T4W4</accession>
<organism evidence="1 2">
    <name type="scientific">Microtetraspora malaysiensis</name>
    <dbReference type="NCBI Taxonomy" id="161358"/>
    <lineage>
        <taxon>Bacteria</taxon>
        <taxon>Bacillati</taxon>
        <taxon>Actinomycetota</taxon>
        <taxon>Actinomycetes</taxon>
        <taxon>Streptosporangiales</taxon>
        <taxon>Streptosporangiaceae</taxon>
        <taxon>Microtetraspora</taxon>
    </lineage>
</organism>
<dbReference type="EMBL" id="JBIASD010000105">
    <property type="protein sequence ID" value="MFF3672341.1"/>
    <property type="molecule type" value="Genomic_DNA"/>
</dbReference>
<sequence length="294" mass="32637">MHDRADTRIDSTIQQSLQARLANIRQEALLNFGEINAIKQVFEHTLDHSEIEPSYLAAVRAVFAAPEGIDTAYACLQEPGGIVVLNRLAGTGRTTIAHALLAWLIADGFIDGARVISFGGSAEFPVKRLPREERQGFLLELPIDEEDGGGFQVSQRFGSRLESLSYELRKRNNRLIILTHPDQWRRIKIGAPSNVAPDLKTPAPVEIAKKWLAAEDEDFPVDAWLGDRELIELFDNASPLDTLQIVDLMLRAHRADHGALPSLAGLRRSRDLMLDVRIVIGHAGETCERAQSSR</sequence>
<proteinExistence type="predicted"/>
<evidence type="ECO:0000313" key="1">
    <source>
        <dbReference type="EMBL" id="MFF3672341.1"/>
    </source>
</evidence>
<gene>
    <name evidence="1" type="ORF">ACFYXI_43425</name>
</gene>
<feature type="non-terminal residue" evidence="1">
    <location>
        <position position="294"/>
    </location>
</feature>
<protein>
    <submittedName>
        <fullName evidence="1">Uncharacterized protein</fullName>
    </submittedName>
</protein>